<keyword evidence="6 14" id="KW-0443">Lipid metabolism</keyword>
<evidence type="ECO:0000256" key="3">
    <source>
        <dbReference type="ARBA" id="ARBA00022516"/>
    </source>
</evidence>
<evidence type="ECO:0000256" key="12">
    <source>
        <dbReference type="ARBA" id="ARBA00052467"/>
    </source>
</evidence>
<dbReference type="PANTHER" id="PTHR43091:SF1">
    <property type="entry name" value="BETA-KETOACYL-[ACYL-CARRIER-PROTEIN] SYNTHASE III, CHLOROPLASTIC"/>
    <property type="match status" value="1"/>
</dbReference>
<dbReference type="InterPro" id="IPR016039">
    <property type="entry name" value="Thiolase-like"/>
</dbReference>
<reference evidence="17 18" key="1">
    <citation type="journal article" date="2019" name="ISME J.">
        <title>Genome analyses of uncultured TG2/ZB3 bacteria in 'Margulisbacteria' specifically attached to ectosymbiotic spirochetes of protists in the termite gut.</title>
        <authorList>
            <person name="Utami Y.D."/>
            <person name="Kuwahara H."/>
            <person name="Igai K."/>
            <person name="Murakami T."/>
            <person name="Sugaya K."/>
            <person name="Morikawa T."/>
            <person name="Nagura Y."/>
            <person name="Yuki M."/>
            <person name="Deevong P."/>
            <person name="Inoue T."/>
            <person name="Kihara K."/>
            <person name="Lo N."/>
            <person name="Yamada A."/>
            <person name="Ohkuma M."/>
            <person name="Hongoh Y."/>
        </authorList>
    </citation>
    <scope>NUCLEOTIDE SEQUENCE [LARGE SCALE GENOMIC DNA]</scope>
    <source>
        <strain evidence="17">NkOx7-02</strain>
    </source>
</reference>
<keyword evidence="9 14" id="KW-0012">Acyltransferase</keyword>
<comment type="catalytic activity">
    <reaction evidence="11">
        <text>(2S)-2-methylbutanoyl-CoA + malonyl-[ACP] + H(+) = (4S)-4-methyl-3-oxohexanoyl-[ACP] + CO2 + CoA</text>
        <dbReference type="Rhea" id="RHEA:42276"/>
        <dbReference type="Rhea" id="RHEA-COMP:9623"/>
        <dbReference type="Rhea" id="RHEA-COMP:17148"/>
        <dbReference type="ChEBI" id="CHEBI:15378"/>
        <dbReference type="ChEBI" id="CHEBI:16526"/>
        <dbReference type="ChEBI" id="CHEBI:57287"/>
        <dbReference type="ChEBI" id="CHEBI:78449"/>
        <dbReference type="ChEBI" id="CHEBI:88166"/>
        <dbReference type="ChEBI" id="CHEBI:167462"/>
        <dbReference type="EC" id="2.3.1.300"/>
    </reaction>
    <physiologicalReaction direction="left-to-right" evidence="11">
        <dbReference type="Rhea" id="RHEA:42277"/>
    </physiologicalReaction>
</comment>
<comment type="catalytic activity">
    <reaction evidence="13">
        <text>3-methylbutanoyl-CoA + malonyl-[ACP] + H(+) = 5-methyl-3-oxohexanoyl-[ACP] + CO2 + CoA</text>
        <dbReference type="Rhea" id="RHEA:42272"/>
        <dbReference type="Rhea" id="RHEA-COMP:9623"/>
        <dbReference type="Rhea" id="RHEA-COMP:9941"/>
        <dbReference type="ChEBI" id="CHEBI:15378"/>
        <dbReference type="ChEBI" id="CHEBI:16526"/>
        <dbReference type="ChEBI" id="CHEBI:57287"/>
        <dbReference type="ChEBI" id="CHEBI:57345"/>
        <dbReference type="ChEBI" id="CHEBI:78449"/>
        <dbReference type="ChEBI" id="CHEBI:78822"/>
        <dbReference type="EC" id="2.3.1.300"/>
    </reaction>
    <physiologicalReaction direction="left-to-right" evidence="13">
        <dbReference type="Rhea" id="RHEA:42273"/>
    </physiologicalReaction>
</comment>
<feature type="region of interest" description="ACP-binding" evidence="14">
    <location>
        <begin position="258"/>
        <end position="262"/>
    </location>
</feature>
<keyword evidence="4 14" id="KW-0808">Transferase</keyword>
<dbReference type="GO" id="GO:0033818">
    <property type="term" value="F:beta-ketoacyl-acyl-carrier-protein synthase III activity"/>
    <property type="evidence" value="ECO:0007669"/>
    <property type="project" value="UniProtKB-UniRule"/>
</dbReference>
<accession>A0A388TF02</accession>
<dbReference type="InterPro" id="IPR013751">
    <property type="entry name" value="ACP_syn_III_N"/>
</dbReference>
<evidence type="ECO:0000256" key="2">
    <source>
        <dbReference type="ARBA" id="ARBA00008642"/>
    </source>
</evidence>
<dbReference type="GO" id="GO:0004315">
    <property type="term" value="F:3-oxoacyl-[acyl-carrier-protein] synthase activity"/>
    <property type="evidence" value="ECO:0007669"/>
    <property type="project" value="InterPro"/>
</dbReference>
<comment type="similarity">
    <text evidence="2 14">Belongs to the thiolase-like superfamily. FabH family.</text>
</comment>
<comment type="function">
    <text evidence="14">Catalyzes the condensation reaction of fatty acid synthesis by the addition to an acyl acceptor of two carbons from malonyl-ACP. Catalyzes the first condensation reaction which initiates fatty acid synthesis and may therefore play a role in governing the total rate of fatty acid production. Possesses both acetoacetyl-ACP synthase and acetyl transacylase activities. Its substrate specificity determines the biosynthesis of branched-chain and/or straight-chain of fatty acids.</text>
</comment>
<evidence type="ECO:0000259" key="16">
    <source>
        <dbReference type="Pfam" id="PF08545"/>
    </source>
</evidence>
<evidence type="ECO:0000256" key="14">
    <source>
        <dbReference type="HAMAP-Rule" id="MF_01815"/>
    </source>
</evidence>
<evidence type="ECO:0000256" key="10">
    <source>
        <dbReference type="ARBA" id="ARBA00051096"/>
    </source>
</evidence>
<dbReference type="CDD" id="cd00830">
    <property type="entry name" value="KAS_III"/>
    <property type="match status" value="1"/>
</dbReference>
<keyword evidence="5 14" id="KW-0276">Fatty acid metabolism</keyword>
<dbReference type="EMBL" id="BGZO01000004">
    <property type="protein sequence ID" value="GBR75622.1"/>
    <property type="molecule type" value="Genomic_DNA"/>
</dbReference>
<dbReference type="UniPathway" id="UPA00094"/>
<comment type="catalytic activity">
    <reaction evidence="12">
        <text>2-methylpropanoyl-CoA + malonyl-[ACP] + H(+) = 4-methyl-3-oxopentanoyl-[ACP] + CO2 + CoA</text>
        <dbReference type="Rhea" id="RHEA:42268"/>
        <dbReference type="Rhea" id="RHEA-COMP:9623"/>
        <dbReference type="Rhea" id="RHEA-COMP:9940"/>
        <dbReference type="ChEBI" id="CHEBI:15378"/>
        <dbReference type="ChEBI" id="CHEBI:16526"/>
        <dbReference type="ChEBI" id="CHEBI:57287"/>
        <dbReference type="ChEBI" id="CHEBI:57338"/>
        <dbReference type="ChEBI" id="CHEBI:78449"/>
        <dbReference type="ChEBI" id="CHEBI:78820"/>
        <dbReference type="EC" id="2.3.1.300"/>
    </reaction>
    <physiologicalReaction direction="left-to-right" evidence="12">
        <dbReference type="Rhea" id="RHEA:42269"/>
    </physiologicalReaction>
</comment>
<dbReference type="Gene3D" id="3.40.47.10">
    <property type="match status" value="1"/>
</dbReference>
<comment type="subcellular location">
    <subcellularLocation>
        <location evidence="14">Cytoplasm</location>
    </subcellularLocation>
</comment>
<comment type="pathway">
    <text evidence="1 14">Lipid metabolism; fatty acid biosynthesis.</text>
</comment>
<evidence type="ECO:0000256" key="9">
    <source>
        <dbReference type="ARBA" id="ARBA00023315"/>
    </source>
</evidence>
<dbReference type="SUPFAM" id="SSF53901">
    <property type="entry name" value="Thiolase-like"/>
    <property type="match status" value="1"/>
</dbReference>
<dbReference type="InterPro" id="IPR004655">
    <property type="entry name" value="FabH"/>
</dbReference>
<dbReference type="FunFam" id="3.40.47.10:FF:000004">
    <property type="entry name" value="3-oxoacyl-[acyl-carrier-protein] synthase 3"/>
    <property type="match status" value="1"/>
</dbReference>
<comment type="caution">
    <text evidence="17">The sequence shown here is derived from an EMBL/GenBank/DDBJ whole genome shotgun (WGS) entry which is preliminary data.</text>
</comment>
<dbReference type="PANTHER" id="PTHR43091">
    <property type="entry name" value="3-OXOACYL-[ACYL-CARRIER-PROTEIN] SYNTHASE"/>
    <property type="match status" value="1"/>
</dbReference>
<feature type="domain" description="Beta-ketoacyl-[acyl-carrier-protein] synthase III C-terminal" evidence="15">
    <location>
        <begin position="242"/>
        <end position="330"/>
    </location>
</feature>
<keyword evidence="8 14" id="KW-0511">Multifunctional enzyme</keyword>
<evidence type="ECO:0000256" key="1">
    <source>
        <dbReference type="ARBA" id="ARBA00005194"/>
    </source>
</evidence>
<feature type="active site" evidence="14">
    <location>
        <position position="257"/>
    </location>
</feature>
<evidence type="ECO:0000256" key="4">
    <source>
        <dbReference type="ARBA" id="ARBA00022679"/>
    </source>
</evidence>
<dbReference type="Pfam" id="PF08541">
    <property type="entry name" value="ACP_syn_III_C"/>
    <property type="match status" value="1"/>
</dbReference>
<keyword evidence="3 14" id="KW-0444">Lipid biosynthesis</keyword>
<evidence type="ECO:0000256" key="8">
    <source>
        <dbReference type="ARBA" id="ARBA00023268"/>
    </source>
</evidence>
<comment type="catalytic activity">
    <reaction evidence="10">
        <text>malonyl-[ACP] + acetyl-CoA + H(+) = 3-oxobutanoyl-[ACP] + CO2 + CoA</text>
        <dbReference type="Rhea" id="RHEA:12080"/>
        <dbReference type="Rhea" id="RHEA-COMP:9623"/>
        <dbReference type="Rhea" id="RHEA-COMP:9625"/>
        <dbReference type="ChEBI" id="CHEBI:15378"/>
        <dbReference type="ChEBI" id="CHEBI:16526"/>
        <dbReference type="ChEBI" id="CHEBI:57287"/>
        <dbReference type="ChEBI" id="CHEBI:57288"/>
        <dbReference type="ChEBI" id="CHEBI:78449"/>
        <dbReference type="ChEBI" id="CHEBI:78450"/>
        <dbReference type="EC" id="2.3.1.180"/>
    </reaction>
    <physiologicalReaction direction="left-to-right" evidence="10">
        <dbReference type="Rhea" id="RHEA:12081"/>
    </physiologicalReaction>
</comment>
<evidence type="ECO:0000313" key="17">
    <source>
        <dbReference type="EMBL" id="GBR75622.1"/>
    </source>
</evidence>
<dbReference type="EC" id="2.3.1.180" evidence="14"/>
<dbReference type="GO" id="GO:0006633">
    <property type="term" value="P:fatty acid biosynthetic process"/>
    <property type="evidence" value="ECO:0007669"/>
    <property type="project" value="UniProtKB-UniRule"/>
</dbReference>
<evidence type="ECO:0000256" key="7">
    <source>
        <dbReference type="ARBA" id="ARBA00023160"/>
    </source>
</evidence>
<feature type="domain" description="Beta-ketoacyl-[acyl-carrier-protein] synthase III N-terminal" evidence="16">
    <location>
        <begin position="111"/>
        <end position="182"/>
    </location>
</feature>
<evidence type="ECO:0000256" key="6">
    <source>
        <dbReference type="ARBA" id="ARBA00023098"/>
    </source>
</evidence>
<dbReference type="Proteomes" id="UP000275925">
    <property type="component" value="Unassembled WGS sequence"/>
</dbReference>
<keyword evidence="18" id="KW-1185">Reference proteome</keyword>
<dbReference type="InterPro" id="IPR013747">
    <property type="entry name" value="ACP_syn_III_C"/>
</dbReference>
<dbReference type="GO" id="GO:0005737">
    <property type="term" value="C:cytoplasm"/>
    <property type="evidence" value="ECO:0007669"/>
    <property type="project" value="UniProtKB-SubCell"/>
</dbReference>
<dbReference type="Pfam" id="PF08545">
    <property type="entry name" value="ACP_syn_III"/>
    <property type="match status" value="1"/>
</dbReference>
<evidence type="ECO:0000313" key="18">
    <source>
        <dbReference type="Proteomes" id="UP000275925"/>
    </source>
</evidence>
<keyword evidence="7 14" id="KW-0275">Fatty acid biosynthesis</keyword>
<evidence type="ECO:0000256" key="13">
    <source>
        <dbReference type="ARBA" id="ARBA00052985"/>
    </source>
</evidence>
<name>A0A388TF02_9BACT</name>
<evidence type="ECO:0000256" key="11">
    <source>
        <dbReference type="ARBA" id="ARBA00052407"/>
    </source>
</evidence>
<comment type="subunit">
    <text evidence="14">Homodimer.</text>
</comment>
<sequence length="332" mass="35396">MAKLFYAGISGLGSAVPDKIMTNADWAKLVDTSDEWIRTRTGIEERRICAEDTAASDLAFLAAQRALQSAQAAPEEIDLIVVATSTPDYPIFPPVAALLQDRLGCGKAGGFDLSAACSGFGYGFYTAAQFIESGELQKVLLVCVDTLSKNVDRTDRSVCVLFGDGAGALVLERTEVGYGHLASIVGLRGSGAPDLIVKLGGSKTPLTKENIGNQDQYISMNGKGVFKFAVNIMGEATEQAIRKAGLTNKDIDFFVPHQANIRIIDAAMRHLDLAPEKVIVNIQKYGNTSSASIPLALDEAYRDGRLKKGSLIATCGFGAGLSWTANVLRWGK</sequence>
<evidence type="ECO:0000259" key="15">
    <source>
        <dbReference type="Pfam" id="PF08541"/>
    </source>
</evidence>
<dbReference type="HAMAP" id="MF_01815">
    <property type="entry name" value="FabH"/>
    <property type="match status" value="1"/>
</dbReference>
<feature type="active site" evidence="14">
    <location>
        <position position="287"/>
    </location>
</feature>
<organism evidence="17 18">
    <name type="scientific">Candidatus Termititenax persephonae</name>
    <dbReference type="NCBI Taxonomy" id="2218525"/>
    <lineage>
        <taxon>Bacteria</taxon>
        <taxon>Bacillati</taxon>
        <taxon>Candidatus Margulisiibacteriota</taxon>
        <taxon>Candidatus Termititenacia</taxon>
        <taxon>Candidatus Termititenacales</taxon>
        <taxon>Candidatus Termititenacaceae</taxon>
        <taxon>Candidatus Termititenax</taxon>
    </lineage>
</organism>
<evidence type="ECO:0000256" key="5">
    <source>
        <dbReference type="ARBA" id="ARBA00022832"/>
    </source>
</evidence>
<dbReference type="NCBIfam" id="TIGR00747">
    <property type="entry name" value="fabH"/>
    <property type="match status" value="1"/>
</dbReference>
<dbReference type="AlphaFoldDB" id="A0A388TF02"/>
<proteinExistence type="inferred from homology"/>
<comment type="domain">
    <text evidence="14">The last Arg residue of the ACP-binding site is essential for the weak association between ACP/AcpP and FabH.</text>
</comment>
<gene>
    <name evidence="17" type="primary">fabF</name>
    <name evidence="14" type="synonym">fabH</name>
    <name evidence="17" type="ORF">NO2_0279</name>
</gene>
<feature type="active site" evidence="14">
    <location>
        <position position="117"/>
    </location>
</feature>
<keyword evidence="14" id="KW-0963">Cytoplasm</keyword>
<protein>
    <recommendedName>
        <fullName evidence="14">Beta-ketoacyl-[acyl-carrier-protein] synthase III</fullName>
        <shortName evidence="14">Beta-ketoacyl-ACP synthase III</shortName>
        <shortName evidence="14">KAS III</shortName>
        <ecNumber evidence="14">2.3.1.180</ecNumber>
    </recommendedName>
    <alternativeName>
        <fullName evidence="14">3-oxoacyl-[acyl-carrier-protein] synthase 3</fullName>
    </alternativeName>
    <alternativeName>
        <fullName evidence="14">3-oxoacyl-[acyl-carrier-protein] synthase III</fullName>
    </alternativeName>
</protein>
<dbReference type="NCBIfam" id="NF006829">
    <property type="entry name" value="PRK09352.1"/>
    <property type="match status" value="1"/>
</dbReference>